<feature type="transmembrane region" description="Helical" evidence="2">
    <location>
        <begin position="180"/>
        <end position="200"/>
    </location>
</feature>
<evidence type="ECO:0000256" key="1">
    <source>
        <dbReference type="SAM" id="MobiDB-lite"/>
    </source>
</evidence>
<organism evidence="4 5">
    <name type="scientific">Antrihabitans stalactiti</name>
    <dbReference type="NCBI Taxonomy" id="2584121"/>
    <lineage>
        <taxon>Bacteria</taxon>
        <taxon>Bacillati</taxon>
        <taxon>Actinomycetota</taxon>
        <taxon>Actinomycetes</taxon>
        <taxon>Mycobacteriales</taxon>
        <taxon>Nocardiaceae</taxon>
        <taxon>Antrihabitans</taxon>
    </lineage>
</organism>
<name>A0A848KK15_9NOCA</name>
<dbReference type="PANTHER" id="PTHR14969">
    <property type="entry name" value="SPHINGOSINE-1-PHOSPHATE PHOSPHOHYDROLASE"/>
    <property type="match status" value="1"/>
</dbReference>
<dbReference type="SMART" id="SM00014">
    <property type="entry name" value="acidPPc"/>
    <property type="match status" value="1"/>
</dbReference>
<reference evidence="4 5" key="1">
    <citation type="submission" date="2019-05" db="EMBL/GenBank/DDBJ databases">
        <authorList>
            <person name="Lee S.D."/>
        </authorList>
    </citation>
    <scope>NUCLEOTIDE SEQUENCE [LARGE SCALE GENOMIC DNA]</scope>
    <source>
        <strain evidence="4 5">YC2-7</strain>
    </source>
</reference>
<feature type="transmembrane region" description="Helical" evidence="2">
    <location>
        <begin position="139"/>
        <end position="160"/>
    </location>
</feature>
<dbReference type="EMBL" id="VCQU01000014">
    <property type="protein sequence ID" value="NMN99035.1"/>
    <property type="molecule type" value="Genomic_DNA"/>
</dbReference>
<feature type="transmembrane region" description="Helical" evidence="2">
    <location>
        <begin position="212"/>
        <end position="235"/>
    </location>
</feature>
<keyword evidence="5" id="KW-1185">Reference proteome</keyword>
<dbReference type="Proteomes" id="UP000535543">
    <property type="component" value="Unassembled WGS sequence"/>
</dbReference>
<keyword evidence="2" id="KW-0472">Membrane</keyword>
<feature type="transmembrane region" description="Helical" evidence="2">
    <location>
        <begin position="247"/>
        <end position="266"/>
    </location>
</feature>
<dbReference type="RefSeq" id="WP_169593944.1">
    <property type="nucleotide sequence ID" value="NZ_VCQU01000014.1"/>
</dbReference>
<dbReference type="SUPFAM" id="SSF48317">
    <property type="entry name" value="Acid phosphatase/Vanadium-dependent haloperoxidase"/>
    <property type="match status" value="1"/>
</dbReference>
<feature type="domain" description="Phosphatidic acid phosphatase type 2/haloperoxidase" evidence="3">
    <location>
        <begin position="139"/>
        <end position="258"/>
    </location>
</feature>
<feature type="region of interest" description="Disordered" evidence="1">
    <location>
        <begin position="272"/>
        <end position="311"/>
    </location>
</feature>
<feature type="transmembrane region" description="Helical" evidence="2">
    <location>
        <begin position="54"/>
        <end position="79"/>
    </location>
</feature>
<comment type="caution">
    <text evidence="4">The sequence shown here is derived from an EMBL/GenBank/DDBJ whole genome shotgun (WGS) entry which is preliminary data.</text>
</comment>
<sequence length="311" mass="32208">MAGPRGVVETLITEITTEITTQEIALWTIAVATTVILFSIFAQRRARAELDAAAILGWACVRIAALIAVFVVLAIHVARSGWLTGADTATLDWFLAHRSAVWTTLAVAVTTVGGPAGVALVATVIAAAVGWQRRAIGPALLVLSPVALAAAASTLIKLAVGRDRPPVSAHLMTETDFSFPSGHVTATTALVGAVLLVIWIEPAHSTRTRSTGLRIAALCAGVVAVVAVMVTRLYLGVHWLTDVCAGALLGTTAVLATALVVTAVRLRSDRERADAASVGHTTPAPQVEPHPTPVTPPATPAPPRRPTLSNS</sequence>
<keyword evidence="2" id="KW-1133">Transmembrane helix</keyword>
<dbReference type="InterPro" id="IPR036938">
    <property type="entry name" value="PAP2/HPO_sf"/>
</dbReference>
<evidence type="ECO:0000313" key="5">
    <source>
        <dbReference type="Proteomes" id="UP000535543"/>
    </source>
</evidence>
<keyword evidence="2" id="KW-0812">Transmembrane</keyword>
<dbReference type="PANTHER" id="PTHR14969:SF13">
    <property type="entry name" value="AT30094P"/>
    <property type="match status" value="1"/>
</dbReference>
<reference evidence="4 5" key="2">
    <citation type="submission" date="2020-06" db="EMBL/GenBank/DDBJ databases">
        <title>Antribacter stalactiti gen. nov., sp. nov., a new member of the family Nacardiaceae isolated from a cave.</title>
        <authorList>
            <person name="Kim I.S."/>
        </authorList>
    </citation>
    <scope>NUCLEOTIDE SEQUENCE [LARGE SCALE GENOMIC DNA]</scope>
    <source>
        <strain evidence="4 5">YC2-7</strain>
    </source>
</reference>
<evidence type="ECO:0000259" key="3">
    <source>
        <dbReference type="SMART" id="SM00014"/>
    </source>
</evidence>
<feature type="transmembrane region" description="Helical" evidence="2">
    <location>
        <begin position="99"/>
        <end position="127"/>
    </location>
</feature>
<gene>
    <name evidence="4" type="ORF">FGL95_28780</name>
</gene>
<dbReference type="InterPro" id="IPR000326">
    <property type="entry name" value="PAP2/HPO"/>
</dbReference>
<dbReference type="Pfam" id="PF01569">
    <property type="entry name" value="PAP2"/>
    <property type="match status" value="1"/>
</dbReference>
<dbReference type="AlphaFoldDB" id="A0A848KK15"/>
<evidence type="ECO:0000256" key="2">
    <source>
        <dbReference type="SAM" id="Phobius"/>
    </source>
</evidence>
<dbReference type="Gene3D" id="1.20.144.10">
    <property type="entry name" value="Phosphatidic acid phosphatase type 2/haloperoxidase"/>
    <property type="match status" value="2"/>
</dbReference>
<dbReference type="CDD" id="cd03392">
    <property type="entry name" value="PAP2_like_2"/>
    <property type="match status" value="1"/>
</dbReference>
<proteinExistence type="predicted"/>
<evidence type="ECO:0000313" key="4">
    <source>
        <dbReference type="EMBL" id="NMN99035.1"/>
    </source>
</evidence>
<feature type="transmembrane region" description="Helical" evidence="2">
    <location>
        <begin position="24"/>
        <end position="42"/>
    </location>
</feature>
<feature type="compositionally biased region" description="Pro residues" evidence="1">
    <location>
        <begin position="286"/>
        <end position="305"/>
    </location>
</feature>
<accession>A0A848KK15</accession>
<protein>
    <submittedName>
        <fullName evidence="4">Phosphatase PAP2 family protein</fullName>
    </submittedName>
</protein>